<dbReference type="PANTHER" id="PTHR35798:SF1">
    <property type="entry name" value="CELL DIVISION PROTEIN SEPF"/>
    <property type="match status" value="1"/>
</dbReference>
<protein>
    <recommendedName>
        <fullName evidence="5">Cell division protein SepF</fullName>
    </recommendedName>
</protein>
<organism evidence="7 8">
    <name type="scientific">Planococcus wigleyi</name>
    <dbReference type="NCBI Taxonomy" id="2762216"/>
    <lineage>
        <taxon>Bacteria</taxon>
        <taxon>Bacillati</taxon>
        <taxon>Bacillota</taxon>
        <taxon>Bacilli</taxon>
        <taxon>Bacillales</taxon>
        <taxon>Caryophanaceae</taxon>
        <taxon>Planococcus</taxon>
    </lineage>
</organism>
<sequence>MSMKNKFKNFFYLDEYEEEQVREQPVREQPATQQKPAPRYEKPAVMQEPKKTPKERRQKVEETIVPNLVSLQSASKSSKVSLAEPRVYAEAQDIAESLKSKQAVVVNLQRIEKDQGLRIIDFLSGTVYALGGDIQRIGTDIFLCVPDTVEVDGAISGYYYDDQE</sequence>
<comment type="caution">
    <text evidence="7">The sequence shown here is derived from an EMBL/GenBank/DDBJ whole genome shotgun (WGS) entry which is preliminary data.</text>
</comment>
<dbReference type="Gene3D" id="3.30.110.150">
    <property type="entry name" value="SepF-like protein"/>
    <property type="match status" value="1"/>
</dbReference>
<comment type="function">
    <text evidence="4 5">Cell division protein that is part of the divisome complex and is recruited early to the Z-ring. Probably stimulates Z-ring formation, perhaps through the cross-linking of FtsZ protofilaments. Its function overlaps with FtsA.</text>
</comment>
<dbReference type="InterPro" id="IPR007561">
    <property type="entry name" value="Cell_div_SepF/SepF-rel"/>
</dbReference>
<proteinExistence type="inferred from homology"/>
<dbReference type="HAMAP" id="MF_01197">
    <property type="entry name" value="SepF"/>
    <property type="match status" value="1"/>
</dbReference>
<keyword evidence="5" id="KW-0963">Cytoplasm</keyword>
<evidence type="ECO:0000256" key="5">
    <source>
        <dbReference type="HAMAP-Rule" id="MF_01197"/>
    </source>
</evidence>
<keyword evidence="1 5" id="KW-0132">Cell division</keyword>
<gene>
    <name evidence="5" type="primary">sepF</name>
    <name evidence="7" type="ORF">H9630_03025</name>
</gene>
<dbReference type="PANTHER" id="PTHR35798">
    <property type="entry name" value="CELL DIVISION PROTEIN SEPF"/>
    <property type="match status" value="1"/>
</dbReference>
<evidence type="ECO:0000256" key="2">
    <source>
        <dbReference type="ARBA" id="ARBA00023210"/>
    </source>
</evidence>
<dbReference type="InterPro" id="IPR038594">
    <property type="entry name" value="SepF-like_sf"/>
</dbReference>
<dbReference type="Proteomes" id="UP000658980">
    <property type="component" value="Unassembled WGS sequence"/>
</dbReference>
<evidence type="ECO:0000256" key="6">
    <source>
        <dbReference type="SAM" id="MobiDB-lite"/>
    </source>
</evidence>
<comment type="subcellular location">
    <subcellularLocation>
        <location evidence="5">Cytoplasm</location>
    </subcellularLocation>
    <text evidence="5">Localizes to the division site, in a FtsZ-dependent manner.</text>
</comment>
<comment type="subunit">
    <text evidence="5">Homodimer. Interacts with FtsZ.</text>
</comment>
<feature type="region of interest" description="Disordered" evidence="6">
    <location>
        <begin position="18"/>
        <end position="59"/>
    </location>
</feature>
<dbReference type="EMBL" id="JACSPU010000001">
    <property type="protein sequence ID" value="MBD8013778.1"/>
    <property type="molecule type" value="Genomic_DNA"/>
</dbReference>
<dbReference type="InterPro" id="IPR023052">
    <property type="entry name" value="Cell_div_SepF"/>
</dbReference>
<keyword evidence="2 5" id="KW-0717">Septation</keyword>
<dbReference type="Pfam" id="PF04472">
    <property type="entry name" value="SepF"/>
    <property type="match status" value="1"/>
</dbReference>
<keyword evidence="8" id="KW-1185">Reference proteome</keyword>
<reference evidence="7 8" key="1">
    <citation type="submission" date="2020-08" db="EMBL/GenBank/DDBJ databases">
        <title>A Genomic Blueprint of the Chicken Gut Microbiome.</title>
        <authorList>
            <person name="Gilroy R."/>
            <person name="Ravi A."/>
            <person name="Getino M."/>
            <person name="Pursley I."/>
            <person name="Horton D.L."/>
            <person name="Alikhan N.-F."/>
            <person name="Baker D."/>
            <person name="Gharbi K."/>
            <person name="Hall N."/>
            <person name="Watson M."/>
            <person name="Adriaenssens E.M."/>
            <person name="Foster-Nyarko E."/>
            <person name="Jarju S."/>
            <person name="Secka A."/>
            <person name="Antonio M."/>
            <person name="Oren A."/>
            <person name="Chaudhuri R."/>
            <person name="La Ragione R.M."/>
            <person name="Hildebrand F."/>
            <person name="Pallen M.J."/>
        </authorList>
    </citation>
    <scope>NUCLEOTIDE SEQUENCE [LARGE SCALE GENOMIC DNA]</scope>
    <source>
        <strain evidence="7 8">Sa1BUA13</strain>
    </source>
</reference>
<evidence type="ECO:0000313" key="8">
    <source>
        <dbReference type="Proteomes" id="UP000658980"/>
    </source>
</evidence>
<keyword evidence="3 5" id="KW-0131">Cell cycle</keyword>
<evidence type="ECO:0000256" key="3">
    <source>
        <dbReference type="ARBA" id="ARBA00023306"/>
    </source>
</evidence>
<evidence type="ECO:0000313" key="7">
    <source>
        <dbReference type="EMBL" id="MBD8013778.1"/>
    </source>
</evidence>
<evidence type="ECO:0000256" key="4">
    <source>
        <dbReference type="ARBA" id="ARBA00044936"/>
    </source>
</evidence>
<accession>A0ABR8W9R3</accession>
<dbReference type="RefSeq" id="WP_191714001.1">
    <property type="nucleotide sequence ID" value="NZ_JACSPU010000001.1"/>
</dbReference>
<dbReference type="GO" id="GO:0051301">
    <property type="term" value="P:cell division"/>
    <property type="evidence" value="ECO:0007669"/>
    <property type="project" value="UniProtKB-KW"/>
</dbReference>
<evidence type="ECO:0000256" key="1">
    <source>
        <dbReference type="ARBA" id="ARBA00022618"/>
    </source>
</evidence>
<comment type="similarity">
    <text evidence="5">Belongs to the SepF family.</text>
</comment>
<feature type="compositionally biased region" description="Basic and acidic residues" evidence="6">
    <location>
        <begin position="38"/>
        <end position="52"/>
    </location>
</feature>
<name>A0ABR8W9R3_9BACL</name>